<name>A0A1K0GFI0_9ACTN</name>
<dbReference type="Proteomes" id="UP000182486">
    <property type="component" value="Unassembled WGS sequence"/>
</dbReference>
<reference evidence="1 2" key="1">
    <citation type="submission" date="2016-09" db="EMBL/GenBank/DDBJ databases">
        <title>Couchioplanes caeruleus draft genome sequence.</title>
        <authorList>
            <person name="Sheehan J."/>
            <person name="Caffrey P."/>
        </authorList>
    </citation>
    <scope>NUCLEOTIDE SEQUENCE [LARGE SCALE GENOMIC DNA]</scope>
    <source>
        <strain evidence="1 2">DSM 43634</strain>
    </source>
</reference>
<evidence type="ECO:0000313" key="2">
    <source>
        <dbReference type="Proteomes" id="UP000182486"/>
    </source>
</evidence>
<comment type="caution">
    <text evidence="1">The sequence shown here is derived from an EMBL/GenBank/DDBJ whole genome shotgun (WGS) entry which is preliminary data.</text>
</comment>
<sequence>MGERGESRGVVVVQQGAHALDKLQAVPDRVLLGAGQHGDRLGEMAVVGDAPVGVHVGAQDVRQGHGITVVGHLAGRAVARDNATPRMG</sequence>
<evidence type="ECO:0000313" key="1">
    <source>
        <dbReference type="EMBL" id="OJF16018.1"/>
    </source>
</evidence>
<dbReference type="AlphaFoldDB" id="A0A1K0GFI0"/>
<gene>
    <name evidence="1" type="ORF">BG844_01960</name>
</gene>
<protein>
    <submittedName>
        <fullName evidence="1">Uncharacterized protein</fullName>
    </submittedName>
</protein>
<dbReference type="EMBL" id="MEIA01000007">
    <property type="protein sequence ID" value="OJF16018.1"/>
    <property type="molecule type" value="Genomic_DNA"/>
</dbReference>
<organism evidence="1 2">
    <name type="scientific">Couchioplanes caeruleus subsp. caeruleus</name>
    <dbReference type="NCBI Taxonomy" id="56427"/>
    <lineage>
        <taxon>Bacteria</taxon>
        <taxon>Bacillati</taxon>
        <taxon>Actinomycetota</taxon>
        <taxon>Actinomycetes</taxon>
        <taxon>Micromonosporales</taxon>
        <taxon>Micromonosporaceae</taxon>
        <taxon>Couchioplanes</taxon>
    </lineage>
</organism>
<keyword evidence="2" id="KW-1185">Reference proteome</keyword>
<proteinExistence type="predicted"/>
<accession>A0A1K0GFI0</accession>